<organism evidence="1 2">
    <name type="scientific">Aspergillus novoparasiticus</name>
    <dbReference type="NCBI Taxonomy" id="986946"/>
    <lineage>
        <taxon>Eukaryota</taxon>
        <taxon>Fungi</taxon>
        <taxon>Dikarya</taxon>
        <taxon>Ascomycota</taxon>
        <taxon>Pezizomycotina</taxon>
        <taxon>Eurotiomycetes</taxon>
        <taxon>Eurotiomycetidae</taxon>
        <taxon>Eurotiales</taxon>
        <taxon>Aspergillaceae</taxon>
        <taxon>Aspergillus</taxon>
        <taxon>Aspergillus subgen. Circumdati</taxon>
    </lineage>
</organism>
<evidence type="ECO:0000313" key="1">
    <source>
        <dbReference type="EMBL" id="KAB8224185.1"/>
    </source>
</evidence>
<proteinExistence type="predicted"/>
<protein>
    <submittedName>
        <fullName evidence="1">Uncharacterized protein</fullName>
    </submittedName>
</protein>
<dbReference type="EMBL" id="ML733401">
    <property type="protein sequence ID" value="KAB8224185.1"/>
    <property type="molecule type" value="Genomic_DNA"/>
</dbReference>
<keyword evidence="2" id="KW-1185">Reference proteome</keyword>
<dbReference type="Proteomes" id="UP000326799">
    <property type="component" value="Unassembled WGS sequence"/>
</dbReference>
<evidence type="ECO:0000313" key="2">
    <source>
        <dbReference type="Proteomes" id="UP000326799"/>
    </source>
</evidence>
<name>A0A5N6F4Z6_9EURO</name>
<dbReference type="AlphaFoldDB" id="A0A5N6F4Z6"/>
<reference evidence="1 2" key="1">
    <citation type="submission" date="2019-04" db="EMBL/GenBank/DDBJ databases">
        <title>Fungal friends and foes A comparative genomics study of 23 Aspergillus species from section Flavi.</title>
        <authorList>
            <consortium name="DOE Joint Genome Institute"/>
            <person name="Kjaerbolling I."/>
            <person name="Vesth T.C."/>
            <person name="Frisvad J.C."/>
            <person name="Nybo J.L."/>
            <person name="Theobald S."/>
            <person name="Kildgaard S."/>
            <person name="Petersen T.I."/>
            <person name="Kuo A."/>
            <person name="Sato A."/>
            <person name="Lyhne E.K."/>
            <person name="Kogle M.E."/>
            <person name="Wiebenga A."/>
            <person name="Kun R.S."/>
            <person name="Lubbers R.J."/>
            <person name="Makela M.R."/>
            <person name="Barry K."/>
            <person name="Chovatia M."/>
            <person name="Clum A."/>
            <person name="Daum C."/>
            <person name="Haridas S."/>
            <person name="He G."/>
            <person name="LaButti K."/>
            <person name="Lipzen A."/>
            <person name="Mondo S."/>
            <person name="Pangilinan J."/>
            <person name="Riley R."/>
            <person name="Salamov A."/>
            <person name="Simmons B.A."/>
            <person name="Magnuson J.K."/>
            <person name="Henrissat B."/>
            <person name="Mortensen U.H."/>
            <person name="Larsen T.O."/>
            <person name="De vries R.P."/>
            <person name="Grigoriev I.V."/>
            <person name="Machida M."/>
            <person name="Baker S.E."/>
            <person name="Andersen M.R."/>
        </authorList>
    </citation>
    <scope>NUCLEOTIDE SEQUENCE [LARGE SCALE GENOMIC DNA]</scope>
    <source>
        <strain evidence="1 2">CBS 126849</strain>
    </source>
</reference>
<accession>A0A5N6F4Z6</accession>
<sequence length="92" mass="10328">MLFLVREKRGLQIFSESIFPGSAAFEASCGVSLRCFDDLLISYGLFIVLYAHQVTRLPGIGSIFTVLTTTFIYDDFSIREELLHMAQGRAIC</sequence>
<gene>
    <name evidence="1" type="ORF">BDV33DRAFT_166059</name>
</gene>